<dbReference type="Gene3D" id="3.80.10.10">
    <property type="entry name" value="Ribonuclease Inhibitor"/>
    <property type="match status" value="1"/>
</dbReference>
<keyword evidence="2" id="KW-0812">Transmembrane</keyword>
<evidence type="ECO:0000313" key="7">
    <source>
        <dbReference type="EMBL" id="KAJ8542133.1"/>
    </source>
</evidence>
<dbReference type="InterPro" id="IPR001611">
    <property type="entry name" value="Leu-rich_rpt"/>
</dbReference>
<gene>
    <name evidence="7" type="ORF">K7X08_016999</name>
</gene>
<evidence type="ECO:0000256" key="6">
    <source>
        <dbReference type="ARBA" id="ARBA00023180"/>
    </source>
</evidence>
<dbReference type="PANTHER" id="PTHR48063">
    <property type="entry name" value="LRR RECEPTOR-LIKE KINASE"/>
    <property type="match status" value="1"/>
</dbReference>
<evidence type="ECO:0000256" key="5">
    <source>
        <dbReference type="ARBA" id="ARBA00023136"/>
    </source>
</evidence>
<dbReference type="GO" id="GO:0016020">
    <property type="term" value="C:membrane"/>
    <property type="evidence" value="ECO:0007669"/>
    <property type="project" value="UniProtKB-SubCell"/>
</dbReference>
<keyword evidence="3" id="KW-0732">Signal</keyword>
<evidence type="ECO:0000313" key="8">
    <source>
        <dbReference type="Proteomes" id="UP001152561"/>
    </source>
</evidence>
<dbReference type="PANTHER" id="PTHR48063:SF84">
    <property type="entry name" value="LRR RECEPTOR-LIKE SERINE_THREONINE-PROTEIN KINASE FLS2"/>
    <property type="match status" value="1"/>
</dbReference>
<evidence type="ECO:0000256" key="2">
    <source>
        <dbReference type="ARBA" id="ARBA00022692"/>
    </source>
</evidence>
<reference evidence="8" key="1">
    <citation type="journal article" date="2023" name="Proc. Natl. Acad. Sci. U.S.A.">
        <title>Genomic and structural basis for evolution of tropane alkaloid biosynthesis.</title>
        <authorList>
            <person name="Wanga Y.-J."/>
            <person name="Taina T."/>
            <person name="Yua J.-Y."/>
            <person name="Lia J."/>
            <person name="Xua B."/>
            <person name="Chenc J."/>
            <person name="D'Auriad J.C."/>
            <person name="Huanga J.-P."/>
            <person name="Huanga S.-X."/>
        </authorList>
    </citation>
    <scope>NUCLEOTIDE SEQUENCE [LARGE SCALE GENOMIC DNA]</scope>
    <source>
        <strain evidence="8">cv. KIB-2019</strain>
    </source>
</reference>
<dbReference type="SUPFAM" id="SSF52058">
    <property type="entry name" value="L domain-like"/>
    <property type="match status" value="1"/>
</dbReference>
<dbReference type="InterPro" id="IPR032675">
    <property type="entry name" value="LRR_dom_sf"/>
</dbReference>
<proteinExistence type="predicted"/>
<evidence type="ECO:0000256" key="1">
    <source>
        <dbReference type="ARBA" id="ARBA00004479"/>
    </source>
</evidence>
<dbReference type="AlphaFoldDB" id="A0A9Q1R5Y2"/>
<dbReference type="EMBL" id="JAJAGQ010000015">
    <property type="protein sequence ID" value="KAJ8542133.1"/>
    <property type="molecule type" value="Genomic_DNA"/>
</dbReference>
<name>A0A9Q1R5Y2_9SOLA</name>
<comment type="caution">
    <text evidence="7">The sequence shown here is derived from an EMBL/GenBank/DDBJ whole genome shotgun (WGS) entry which is preliminary data.</text>
</comment>
<sequence>MPCFKTQFSNLTSLRFLDLSCANLVADLSSISISLTLPPKMDFGSMFSFIRYGELSSPNLSWLEGLRGLRYLVLTGVDLSKASESFHWAKPISTLSNLMTLQLSKCKISGRIPTGQLLNLTKLSTLEMISNVLTSPIPDLLSNLTSISVLDFSGNDLHGHIPYLPQLEKLNVSINPAMTIDLVSMFSVPWSKLTFLDISFARVGGTIPPPLSNSTSSTFFRADRCSIQGSVPSSVTKLEKLSILMLNDNDITEIVTKGLTHWLESVSSYNTGFDVSSNALTGKIPEKIGLLSGIPLQNLSHNNLTGVIPKTIGEMISPESLDLSYNHFTCEVPLTLTLLDLL</sequence>
<keyword evidence="8" id="KW-1185">Reference proteome</keyword>
<keyword evidence="4" id="KW-1133">Transmembrane helix</keyword>
<dbReference type="Pfam" id="PF00560">
    <property type="entry name" value="LRR_1"/>
    <property type="match status" value="1"/>
</dbReference>
<comment type="subcellular location">
    <subcellularLocation>
        <location evidence="1">Membrane</location>
        <topology evidence="1">Single-pass type I membrane protein</topology>
    </subcellularLocation>
</comment>
<dbReference type="Proteomes" id="UP001152561">
    <property type="component" value="Unassembled WGS sequence"/>
</dbReference>
<keyword evidence="5" id="KW-0472">Membrane</keyword>
<dbReference type="OrthoDB" id="1600340at2759"/>
<organism evidence="7 8">
    <name type="scientific">Anisodus acutangulus</name>
    <dbReference type="NCBI Taxonomy" id="402998"/>
    <lineage>
        <taxon>Eukaryota</taxon>
        <taxon>Viridiplantae</taxon>
        <taxon>Streptophyta</taxon>
        <taxon>Embryophyta</taxon>
        <taxon>Tracheophyta</taxon>
        <taxon>Spermatophyta</taxon>
        <taxon>Magnoliopsida</taxon>
        <taxon>eudicotyledons</taxon>
        <taxon>Gunneridae</taxon>
        <taxon>Pentapetalae</taxon>
        <taxon>asterids</taxon>
        <taxon>lamiids</taxon>
        <taxon>Solanales</taxon>
        <taxon>Solanaceae</taxon>
        <taxon>Solanoideae</taxon>
        <taxon>Hyoscyameae</taxon>
        <taxon>Anisodus</taxon>
    </lineage>
</organism>
<accession>A0A9Q1R5Y2</accession>
<keyword evidence="6" id="KW-0325">Glycoprotein</keyword>
<protein>
    <submittedName>
        <fullName evidence="7">Uncharacterized protein</fullName>
    </submittedName>
</protein>
<evidence type="ECO:0000256" key="4">
    <source>
        <dbReference type="ARBA" id="ARBA00022989"/>
    </source>
</evidence>
<dbReference type="InterPro" id="IPR046956">
    <property type="entry name" value="RLP23-like"/>
</dbReference>
<evidence type="ECO:0000256" key="3">
    <source>
        <dbReference type="ARBA" id="ARBA00022729"/>
    </source>
</evidence>